<keyword evidence="3" id="KW-0479">Metal-binding</keyword>
<evidence type="ECO:0000259" key="6">
    <source>
        <dbReference type="Pfam" id="PF01979"/>
    </source>
</evidence>
<feature type="modified residue" description="N6-carboxylysine" evidence="5">
    <location>
        <position position="175"/>
    </location>
</feature>
<dbReference type="HOGENOM" id="CLU_015572_2_0_6"/>
<dbReference type="InterPro" id="IPR032466">
    <property type="entry name" value="Metal_Hydrolase"/>
</dbReference>
<name>A0A0C5WC08_9GAMM</name>
<dbReference type="GO" id="GO:0016812">
    <property type="term" value="F:hydrolase activity, acting on carbon-nitrogen (but not peptide) bonds, in cyclic amides"/>
    <property type="evidence" value="ECO:0007669"/>
    <property type="project" value="TreeGrafter"/>
</dbReference>
<evidence type="ECO:0000256" key="3">
    <source>
        <dbReference type="ARBA" id="ARBA00022723"/>
    </source>
</evidence>
<dbReference type="STRING" id="658445.H744_2c2520"/>
<gene>
    <name evidence="7" type="ORF">H744_2c2520</name>
</gene>
<proteinExistence type="inferred from homology"/>
<dbReference type="CDD" id="cd01314">
    <property type="entry name" value="D-HYD"/>
    <property type="match status" value="1"/>
</dbReference>
<keyword evidence="4" id="KW-0378">Hydrolase</keyword>
<feature type="domain" description="Amidohydrolase-related" evidence="6">
    <location>
        <begin position="73"/>
        <end position="459"/>
    </location>
</feature>
<dbReference type="PATRIC" id="fig|658445.3.peg.4537"/>
<evidence type="ECO:0000313" key="8">
    <source>
        <dbReference type="Proteomes" id="UP000032303"/>
    </source>
</evidence>
<dbReference type="PANTHER" id="PTHR11647">
    <property type="entry name" value="HYDRANTOINASE/DIHYDROPYRIMIDINASE FAMILY MEMBER"/>
    <property type="match status" value="1"/>
</dbReference>
<dbReference type="SUPFAM" id="SSF51556">
    <property type="entry name" value="Metallo-dependent hydrolases"/>
    <property type="match status" value="1"/>
</dbReference>
<dbReference type="GO" id="GO:0005829">
    <property type="term" value="C:cytosol"/>
    <property type="evidence" value="ECO:0007669"/>
    <property type="project" value="TreeGrafter"/>
</dbReference>
<dbReference type="KEGG" id="pgb:H744_2c2520"/>
<dbReference type="InterPro" id="IPR006680">
    <property type="entry name" value="Amidohydro-rel"/>
</dbReference>
<evidence type="ECO:0000256" key="1">
    <source>
        <dbReference type="ARBA" id="ARBA00001947"/>
    </source>
</evidence>
<evidence type="ECO:0000256" key="5">
    <source>
        <dbReference type="PIRSR" id="PIRSR611778-50"/>
    </source>
</evidence>
<dbReference type="PANTHER" id="PTHR11647:SF1">
    <property type="entry name" value="COLLAPSIN RESPONSE MEDIATOR PROTEIN"/>
    <property type="match status" value="1"/>
</dbReference>
<dbReference type="GO" id="GO:0046872">
    <property type="term" value="F:metal ion binding"/>
    <property type="evidence" value="ECO:0007669"/>
    <property type="project" value="UniProtKB-KW"/>
</dbReference>
<dbReference type="Gene3D" id="2.30.40.10">
    <property type="entry name" value="Urease, subunit C, domain 1"/>
    <property type="match status" value="1"/>
</dbReference>
<dbReference type="AlphaFoldDB" id="A0A0C5WC08"/>
<dbReference type="InterPro" id="IPR011778">
    <property type="entry name" value="Hydantoinase/dihydroPyrase"/>
</dbReference>
<evidence type="ECO:0000313" key="7">
    <source>
        <dbReference type="EMBL" id="AJR09176.1"/>
    </source>
</evidence>
<organism evidence="7 8">
    <name type="scientific">Photobacterium gaetbulicola Gung47</name>
    <dbReference type="NCBI Taxonomy" id="658445"/>
    <lineage>
        <taxon>Bacteria</taxon>
        <taxon>Pseudomonadati</taxon>
        <taxon>Pseudomonadota</taxon>
        <taxon>Gammaproteobacteria</taxon>
        <taxon>Vibrionales</taxon>
        <taxon>Vibrionaceae</taxon>
        <taxon>Photobacterium</taxon>
    </lineage>
</organism>
<dbReference type="EMBL" id="CP005974">
    <property type="protein sequence ID" value="AJR09176.1"/>
    <property type="molecule type" value="Genomic_DNA"/>
</dbReference>
<dbReference type="Proteomes" id="UP000032303">
    <property type="component" value="Chromosome 2"/>
</dbReference>
<accession>A0A0C5WC08</accession>
<comment type="PTM">
    <text evidence="5">Carbamylation allows a single lysine to coordinate two divalent metal cations.</text>
</comment>
<protein>
    <submittedName>
        <fullName evidence="7">Phenylhydantoinase</fullName>
    </submittedName>
</protein>
<comment type="cofactor">
    <cofactor evidence="1">
        <name>Zn(2+)</name>
        <dbReference type="ChEBI" id="CHEBI:29105"/>
    </cofactor>
</comment>
<keyword evidence="8" id="KW-1185">Reference proteome</keyword>
<dbReference type="NCBIfam" id="TIGR02033">
    <property type="entry name" value="D-hydantoinase"/>
    <property type="match status" value="1"/>
</dbReference>
<evidence type="ECO:0000256" key="4">
    <source>
        <dbReference type="ARBA" id="ARBA00022801"/>
    </source>
</evidence>
<dbReference type="FunFam" id="3.20.20.140:FF:000174">
    <property type="entry name" value="Dihydropyrimidinase-related protein 2"/>
    <property type="match status" value="1"/>
</dbReference>
<comment type="similarity">
    <text evidence="2">Belongs to the metallo-dependent hydrolases superfamily. Hydantoinase/dihydropyrimidinase family.</text>
</comment>
<sequence length="485" mass="53359">MFSAASKKTSENQAAILTQPRPGTMLIRQGIVVDHQQAQKADILIVDGKIADIAPEIHIIPKQCEIIEAAGLYVMPGGIDVHTHFNIDVGIARSCDDFFSGTRAAACGGTTTVVDHMGFGPKGCSLHHQLNVYQKYAKETAVIDYSFHGVIQHVNEDILAEMASMVEEEGISSFKLYLTYGYKLDDEDVLKALIQLKQVGALATVHPENDAAIALRRSQLLEQGKTAPKYHAVSRPLECEAEAIARMINLAKLAGDAPLYIVHLSNGLGLDYARLARDNHQPVWVETCPQYLMLDDSCYEREDALKYILSPPLRPAAEREKLWLGLVDGSIDTVATDHCAFTYHDQKQRGKDNFSACPNGMPGVETRMPLLFSEGVMKGRLSPSRFVELTSYLPAKLFGLYPQKGALQAGSDADLVLFDPEQEVSIKHELLHDNADYTPFEDIQTQGWPVMTISRGDVVACNGEFTGKAGNGRFIRRKPFDASAL</sequence>
<dbReference type="InterPro" id="IPR050378">
    <property type="entry name" value="Metallo-dep_Hydrolases_sf"/>
</dbReference>
<dbReference type="Gene3D" id="3.20.20.140">
    <property type="entry name" value="Metal-dependent hydrolases"/>
    <property type="match status" value="1"/>
</dbReference>
<dbReference type="InterPro" id="IPR011059">
    <property type="entry name" value="Metal-dep_hydrolase_composite"/>
</dbReference>
<dbReference type="SUPFAM" id="SSF51338">
    <property type="entry name" value="Composite domain of metallo-dependent hydrolases"/>
    <property type="match status" value="2"/>
</dbReference>
<evidence type="ECO:0000256" key="2">
    <source>
        <dbReference type="ARBA" id="ARBA00008829"/>
    </source>
</evidence>
<dbReference type="Pfam" id="PF01979">
    <property type="entry name" value="Amidohydro_1"/>
    <property type="match status" value="1"/>
</dbReference>
<reference evidence="7 8" key="1">
    <citation type="submission" date="2013-05" db="EMBL/GenBank/DDBJ databases">
        <title>Complete genome sequence of the lipase-producing bacterium Photobacterium gaetbulicola Gung47.</title>
        <authorList>
            <person name="Kim Y.-O."/>
        </authorList>
    </citation>
    <scope>NUCLEOTIDE SEQUENCE [LARGE SCALE GENOMIC DNA]</scope>
    <source>
        <strain evidence="7 8">Gung47</strain>
    </source>
</reference>